<sequence length="85" mass="10127">MRGRRRRRVVDAGEWMDADGKLENLISEARRVQVRCKACSYDIKPQCTEVNVRKTEVVHDARYRRYTRWVAPIISKGMLRDEVEF</sequence>
<keyword evidence="2" id="KW-1185">Reference proteome</keyword>
<accession>A0AAW1IBQ8</accession>
<comment type="caution">
    <text evidence="1">The sequence shown here is derived from an EMBL/GenBank/DDBJ whole genome shotgun (WGS) entry which is preliminary data.</text>
</comment>
<organism evidence="1 2">
    <name type="scientific">Popillia japonica</name>
    <name type="common">Japanese beetle</name>
    <dbReference type="NCBI Taxonomy" id="7064"/>
    <lineage>
        <taxon>Eukaryota</taxon>
        <taxon>Metazoa</taxon>
        <taxon>Ecdysozoa</taxon>
        <taxon>Arthropoda</taxon>
        <taxon>Hexapoda</taxon>
        <taxon>Insecta</taxon>
        <taxon>Pterygota</taxon>
        <taxon>Neoptera</taxon>
        <taxon>Endopterygota</taxon>
        <taxon>Coleoptera</taxon>
        <taxon>Polyphaga</taxon>
        <taxon>Scarabaeiformia</taxon>
        <taxon>Scarabaeidae</taxon>
        <taxon>Rutelinae</taxon>
        <taxon>Popillia</taxon>
    </lineage>
</organism>
<evidence type="ECO:0000313" key="2">
    <source>
        <dbReference type="Proteomes" id="UP001458880"/>
    </source>
</evidence>
<evidence type="ECO:0000313" key="1">
    <source>
        <dbReference type="EMBL" id="KAK9686965.1"/>
    </source>
</evidence>
<gene>
    <name evidence="1" type="ORF">QE152_g36802</name>
</gene>
<dbReference type="Proteomes" id="UP001458880">
    <property type="component" value="Unassembled WGS sequence"/>
</dbReference>
<dbReference type="AlphaFoldDB" id="A0AAW1IBQ8"/>
<dbReference type="EMBL" id="JASPKY010000671">
    <property type="protein sequence ID" value="KAK9686965.1"/>
    <property type="molecule type" value="Genomic_DNA"/>
</dbReference>
<reference evidence="1 2" key="1">
    <citation type="journal article" date="2024" name="BMC Genomics">
        <title>De novo assembly and annotation of Popillia japonica's genome with initial clues to its potential as an invasive pest.</title>
        <authorList>
            <person name="Cucini C."/>
            <person name="Boschi S."/>
            <person name="Funari R."/>
            <person name="Cardaioli E."/>
            <person name="Iannotti N."/>
            <person name="Marturano G."/>
            <person name="Paoli F."/>
            <person name="Bruttini M."/>
            <person name="Carapelli A."/>
            <person name="Frati F."/>
            <person name="Nardi F."/>
        </authorList>
    </citation>
    <scope>NUCLEOTIDE SEQUENCE [LARGE SCALE GENOMIC DNA]</scope>
    <source>
        <strain evidence="1">DMR45628</strain>
    </source>
</reference>
<name>A0AAW1IBQ8_POPJA</name>
<proteinExistence type="predicted"/>
<protein>
    <submittedName>
        <fullName evidence="1">Uncharacterized protein</fullName>
    </submittedName>
</protein>